<evidence type="ECO:0000313" key="2">
    <source>
        <dbReference type="Proteomes" id="UP000076871"/>
    </source>
</evidence>
<proteinExistence type="predicted"/>
<dbReference type="InParanoid" id="A0A165HMD5"/>
<dbReference type="AlphaFoldDB" id="A0A165HMD5"/>
<dbReference type="Proteomes" id="UP000076871">
    <property type="component" value="Unassembled WGS sequence"/>
</dbReference>
<dbReference type="EMBL" id="KV427606">
    <property type="protein sequence ID" value="KZT11924.1"/>
    <property type="molecule type" value="Genomic_DNA"/>
</dbReference>
<keyword evidence="2" id="KW-1185">Reference proteome</keyword>
<reference evidence="1 2" key="1">
    <citation type="journal article" date="2016" name="Mol. Biol. Evol.">
        <title>Comparative Genomics of Early-Diverging Mushroom-Forming Fungi Provides Insights into the Origins of Lignocellulose Decay Capabilities.</title>
        <authorList>
            <person name="Nagy L.G."/>
            <person name="Riley R."/>
            <person name="Tritt A."/>
            <person name="Adam C."/>
            <person name="Daum C."/>
            <person name="Floudas D."/>
            <person name="Sun H."/>
            <person name="Yadav J.S."/>
            <person name="Pangilinan J."/>
            <person name="Larsson K.H."/>
            <person name="Matsuura K."/>
            <person name="Barry K."/>
            <person name="Labutti K."/>
            <person name="Kuo R."/>
            <person name="Ohm R.A."/>
            <person name="Bhattacharya S.S."/>
            <person name="Shirouzu T."/>
            <person name="Yoshinaga Y."/>
            <person name="Martin F.M."/>
            <person name="Grigoriev I.V."/>
            <person name="Hibbett D.S."/>
        </authorList>
    </citation>
    <scope>NUCLEOTIDE SEQUENCE [LARGE SCALE GENOMIC DNA]</scope>
    <source>
        <strain evidence="1 2">93-53</strain>
    </source>
</reference>
<protein>
    <submittedName>
        <fullName evidence="1">Uncharacterized protein</fullName>
    </submittedName>
</protein>
<organism evidence="1 2">
    <name type="scientific">Laetiporus sulphureus 93-53</name>
    <dbReference type="NCBI Taxonomy" id="1314785"/>
    <lineage>
        <taxon>Eukaryota</taxon>
        <taxon>Fungi</taxon>
        <taxon>Dikarya</taxon>
        <taxon>Basidiomycota</taxon>
        <taxon>Agaricomycotina</taxon>
        <taxon>Agaricomycetes</taxon>
        <taxon>Polyporales</taxon>
        <taxon>Laetiporus</taxon>
    </lineage>
</organism>
<sequence length="72" mass="8454">MSNLPGYAVEAVIDRSDEENEEHPYPWSDQGMDRIARIIGSNIRVDLMRSHNESAFYPLCFLVDYHLERDLR</sequence>
<evidence type="ECO:0000313" key="1">
    <source>
        <dbReference type="EMBL" id="KZT11924.1"/>
    </source>
</evidence>
<dbReference type="GeneID" id="63824735"/>
<gene>
    <name evidence="1" type="ORF">LAESUDRAFT_719865</name>
</gene>
<dbReference type="OrthoDB" id="3270380at2759"/>
<dbReference type="RefSeq" id="XP_040769572.1">
    <property type="nucleotide sequence ID" value="XM_040907706.1"/>
</dbReference>
<name>A0A165HMD5_9APHY</name>
<accession>A0A165HMD5</accession>